<evidence type="ECO:0000256" key="1">
    <source>
        <dbReference type="ARBA" id="ARBA00006711"/>
    </source>
</evidence>
<evidence type="ECO:0000256" key="9">
    <source>
        <dbReference type="ARBA" id="ARBA00048552"/>
    </source>
</evidence>
<evidence type="ECO:0000256" key="8">
    <source>
        <dbReference type="ARBA" id="ARBA00029924"/>
    </source>
</evidence>
<keyword evidence="4 10" id="KW-0240">DNA-directed RNA polymerase</keyword>
<comment type="caution">
    <text evidence="11">The sequence shown here is derived from an EMBL/GenBank/DDBJ whole genome shotgun (WGS) entry which is preliminary data.</text>
</comment>
<keyword evidence="7 10" id="KW-0804">Transcription</keyword>
<dbReference type="GO" id="GO:0003899">
    <property type="term" value="F:DNA-directed RNA polymerase activity"/>
    <property type="evidence" value="ECO:0007669"/>
    <property type="project" value="UniProtKB-UniRule"/>
</dbReference>
<dbReference type="InterPro" id="IPR036161">
    <property type="entry name" value="RPB6/omega-like_sf"/>
</dbReference>
<dbReference type="EC" id="2.7.7.6" evidence="2 10"/>
<dbReference type="SUPFAM" id="SSF63562">
    <property type="entry name" value="RPB6/omega subunit-like"/>
    <property type="match status" value="1"/>
</dbReference>
<dbReference type="GO" id="GO:0003677">
    <property type="term" value="F:DNA binding"/>
    <property type="evidence" value="ECO:0007669"/>
    <property type="project" value="UniProtKB-UniRule"/>
</dbReference>
<dbReference type="GO" id="GO:0000428">
    <property type="term" value="C:DNA-directed RNA polymerase complex"/>
    <property type="evidence" value="ECO:0007669"/>
    <property type="project" value="UniProtKB-KW"/>
</dbReference>
<evidence type="ECO:0000256" key="4">
    <source>
        <dbReference type="ARBA" id="ARBA00022478"/>
    </source>
</evidence>
<reference evidence="11" key="2">
    <citation type="journal article" date="2021" name="PeerJ">
        <title>Extensive microbial diversity within the chicken gut microbiome revealed by metagenomics and culture.</title>
        <authorList>
            <person name="Gilroy R."/>
            <person name="Ravi A."/>
            <person name="Getino M."/>
            <person name="Pursley I."/>
            <person name="Horton D.L."/>
            <person name="Alikhan N.F."/>
            <person name="Baker D."/>
            <person name="Gharbi K."/>
            <person name="Hall N."/>
            <person name="Watson M."/>
            <person name="Adriaenssens E.M."/>
            <person name="Foster-Nyarko E."/>
            <person name="Jarju S."/>
            <person name="Secka A."/>
            <person name="Antonio M."/>
            <person name="Oren A."/>
            <person name="Chaudhuri R.R."/>
            <person name="La Ragione R."/>
            <person name="Hildebrand F."/>
            <person name="Pallen M.J."/>
        </authorList>
    </citation>
    <scope>NUCLEOTIDE SEQUENCE</scope>
    <source>
        <strain evidence="11">10406</strain>
    </source>
</reference>
<dbReference type="NCBIfam" id="TIGR00690">
    <property type="entry name" value="rpoZ"/>
    <property type="match status" value="1"/>
</dbReference>
<dbReference type="HAMAP" id="MF_00366">
    <property type="entry name" value="RNApol_bact_RpoZ"/>
    <property type="match status" value="1"/>
</dbReference>
<evidence type="ECO:0000256" key="7">
    <source>
        <dbReference type="ARBA" id="ARBA00023163"/>
    </source>
</evidence>
<evidence type="ECO:0000313" key="11">
    <source>
        <dbReference type="EMBL" id="HIU98516.1"/>
    </source>
</evidence>
<dbReference type="Pfam" id="PF01192">
    <property type="entry name" value="RNA_pol_Rpb6"/>
    <property type="match status" value="1"/>
</dbReference>
<dbReference type="SMART" id="SM01409">
    <property type="entry name" value="RNA_pol_Rpb6"/>
    <property type="match status" value="1"/>
</dbReference>
<accession>A0A9D1N8K6</accession>
<comment type="function">
    <text evidence="10">Promotes RNA polymerase assembly. Latches the N- and C-terminal regions of the beta' subunit thereby facilitating its interaction with the beta and alpha subunits.</text>
</comment>
<evidence type="ECO:0000256" key="2">
    <source>
        <dbReference type="ARBA" id="ARBA00012418"/>
    </source>
</evidence>
<dbReference type="Gene3D" id="3.90.940.10">
    <property type="match status" value="1"/>
</dbReference>
<reference evidence="11" key="1">
    <citation type="submission" date="2020-10" db="EMBL/GenBank/DDBJ databases">
        <authorList>
            <person name="Gilroy R."/>
        </authorList>
    </citation>
    <scope>NUCLEOTIDE SEQUENCE</scope>
    <source>
        <strain evidence="11">10406</strain>
    </source>
</reference>
<dbReference type="InterPro" id="IPR006110">
    <property type="entry name" value="Pol_omega/Rpo6/RPB6"/>
</dbReference>
<evidence type="ECO:0000256" key="6">
    <source>
        <dbReference type="ARBA" id="ARBA00022695"/>
    </source>
</evidence>
<gene>
    <name evidence="10 11" type="primary">rpoZ</name>
    <name evidence="11" type="ORF">IAC73_01565</name>
</gene>
<keyword evidence="6 10" id="KW-0548">Nucleotidyltransferase</keyword>
<comment type="similarity">
    <text evidence="1 10">Belongs to the RNA polymerase subunit omega family.</text>
</comment>
<dbReference type="AlphaFoldDB" id="A0A9D1N8K6"/>
<dbReference type="Proteomes" id="UP000886857">
    <property type="component" value="Unassembled WGS sequence"/>
</dbReference>
<protein>
    <recommendedName>
        <fullName evidence="3 10">DNA-directed RNA polymerase subunit omega</fullName>
        <shortName evidence="10">RNAP omega subunit</shortName>
        <ecNumber evidence="2 10">2.7.7.6</ecNumber>
    </recommendedName>
    <alternativeName>
        <fullName evidence="10">RNA polymerase omega subunit</fullName>
    </alternativeName>
    <alternativeName>
        <fullName evidence="8 10">Transcriptase subunit omega</fullName>
    </alternativeName>
</protein>
<sequence length="64" mass="7246">MMIDPPIDKLIKKAECRYALTCAVAKRTRELLTSDSAYLEKSGEKPVTLACKEIYEGKLKIVRD</sequence>
<evidence type="ECO:0000256" key="3">
    <source>
        <dbReference type="ARBA" id="ARBA00013725"/>
    </source>
</evidence>
<evidence type="ECO:0000256" key="10">
    <source>
        <dbReference type="HAMAP-Rule" id="MF_00366"/>
    </source>
</evidence>
<organism evidence="11 12">
    <name type="scientific">Candidatus Limadaptatus stercoripullorum</name>
    <dbReference type="NCBI Taxonomy" id="2840846"/>
    <lineage>
        <taxon>Bacteria</taxon>
        <taxon>Bacillati</taxon>
        <taxon>Bacillota</taxon>
        <taxon>Clostridia</taxon>
        <taxon>Eubacteriales</taxon>
        <taxon>Candidatus Limadaptatus</taxon>
    </lineage>
</organism>
<keyword evidence="5 10" id="KW-0808">Transferase</keyword>
<dbReference type="InterPro" id="IPR003716">
    <property type="entry name" value="DNA-dir_RNA_pol_omega"/>
</dbReference>
<evidence type="ECO:0000256" key="5">
    <source>
        <dbReference type="ARBA" id="ARBA00022679"/>
    </source>
</evidence>
<comment type="subunit">
    <text evidence="10">The RNAP catalytic core consists of 2 alpha, 1 beta, 1 beta' and 1 omega subunit. When a sigma factor is associated with the core the holoenzyme is formed, which can initiate transcription.</text>
</comment>
<evidence type="ECO:0000313" key="12">
    <source>
        <dbReference type="Proteomes" id="UP000886857"/>
    </source>
</evidence>
<dbReference type="EMBL" id="DVOE01000020">
    <property type="protein sequence ID" value="HIU98516.1"/>
    <property type="molecule type" value="Genomic_DNA"/>
</dbReference>
<dbReference type="GO" id="GO:0006351">
    <property type="term" value="P:DNA-templated transcription"/>
    <property type="evidence" value="ECO:0007669"/>
    <property type="project" value="UniProtKB-UniRule"/>
</dbReference>
<name>A0A9D1N8K6_9FIRM</name>
<comment type="catalytic activity">
    <reaction evidence="9 10">
        <text>RNA(n) + a ribonucleoside 5'-triphosphate = RNA(n+1) + diphosphate</text>
        <dbReference type="Rhea" id="RHEA:21248"/>
        <dbReference type="Rhea" id="RHEA-COMP:14527"/>
        <dbReference type="Rhea" id="RHEA-COMP:17342"/>
        <dbReference type="ChEBI" id="CHEBI:33019"/>
        <dbReference type="ChEBI" id="CHEBI:61557"/>
        <dbReference type="ChEBI" id="CHEBI:140395"/>
        <dbReference type="EC" id="2.7.7.6"/>
    </reaction>
</comment>
<proteinExistence type="inferred from homology"/>